<evidence type="ECO:0000256" key="1">
    <source>
        <dbReference type="SAM" id="MobiDB-lite"/>
    </source>
</evidence>
<dbReference type="RefSeq" id="XP_005780179.1">
    <property type="nucleotide sequence ID" value="XM_005780122.1"/>
</dbReference>
<evidence type="ECO:0008006" key="4">
    <source>
        <dbReference type="Google" id="ProtNLM"/>
    </source>
</evidence>
<keyword evidence="3" id="KW-1185">Reference proteome</keyword>
<organism evidence="2 3">
    <name type="scientific">Emiliania huxleyi (strain CCMP1516)</name>
    <dbReference type="NCBI Taxonomy" id="280463"/>
    <lineage>
        <taxon>Eukaryota</taxon>
        <taxon>Haptista</taxon>
        <taxon>Haptophyta</taxon>
        <taxon>Prymnesiophyceae</taxon>
        <taxon>Isochrysidales</taxon>
        <taxon>Noelaerhabdaceae</taxon>
        <taxon>Emiliania</taxon>
    </lineage>
</organism>
<reference evidence="3" key="1">
    <citation type="journal article" date="2013" name="Nature">
        <title>Pan genome of the phytoplankton Emiliania underpins its global distribution.</title>
        <authorList>
            <person name="Read B.A."/>
            <person name="Kegel J."/>
            <person name="Klute M.J."/>
            <person name="Kuo A."/>
            <person name="Lefebvre S.C."/>
            <person name="Maumus F."/>
            <person name="Mayer C."/>
            <person name="Miller J."/>
            <person name="Monier A."/>
            <person name="Salamov A."/>
            <person name="Young J."/>
            <person name="Aguilar M."/>
            <person name="Claverie J.M."/>
            <person name="Frickenhaus S."/>
            <person name="Gonzalez K."/>
            <person name="Herman E.K."/>
            <person name="Lin Y.C."/>
            <person name="Napier J."/>
            <person name="Ogata H."/>
            <person name="Sarno A.F."/>
            <person name="Shmutz J."/>
            <person name="Schroeder D."/>
            <person name="de Vargas C."/>
            <person name="Verret F."/>
            <person name="von Dassow P."/>
            <person name="Valentin K."/>
            <person name="Van de Peer Y."/>
            <person name="Wheeler G."/>
            <person name="Dacks J.B."/>
            <person name="Delwiche C.F."/>
            <person name="Dyhrman S.T."/>
            <person name="Glockner G."/>
            <person name="John U."/>
            <person name="Richards T."/>
            <person name="Worden A.Z."/>
            <person name="Zhang X."/>
            <person name="Grigoriev I.V."/>
            <person name="Allen A.E."/>
            <person name="Bidle K."/>
            <person name="Borodovsky M."/>
            <person name="Bowler C."/>
            <person name="Brownlee C."/>
            <person name="Cock J.M."/>
            <person name="Elias M."/>
            <person name="Gladyshev V.N."/>
            <person name="Groth M."/>
            <person name="Guda C."/>
            <person name="Hadaegh A."/>
            <person name="Iglesias-Rodriguez M.D."/>
            <person name="Jenkins J."/>
            <person name="Jones B.M."/>
            <person name="Lawson T."/>
            <person name="Leese F."/>
            <person name="Lindquist E."/>
            <person name="Lobanov A."/>
            <person name="Lomsadze A."/>
            <person name="Malik S.B."/>
            <person name="Marsh M.E."/>
            <person name="Mackinder L."/>
            <person name="Mock T."/>
            <person name="Mueller-Roeber B."/>
            <person name="Pagarete A."/>
            <person name="Parker M."/>
            <person name="Probert I."/>
            <person name="Quesneville H."/>
            <person name="Raines C."/>
            <person name="Rensing S.A."/>
            <person name="Riano-Pachon D.M."/>
            <person name="Richier S."/>
            <person name="Rokitta S."/>
            <person name="Shiraiwa Y."/>
            <person name="Soanes D.M."/>
            <person name="van der Giezen M."/>
            <person name="Wahlund T.M."/>
            <person name="Williams B."/>
            <person name="Wilson W."/>
            <person name="Wolfe G."/>
            <person name="Wurch L.L."/>
        </authorList>
    </citation>
    <scope>NUCLEOTIDE SEQUENCE</scope>
</reference>
<reference evidence="2" key="2">
    <citation type="submission" date="2024-10" db="UniProtKB">
        <authorList>
            <consortium name="EnsemblProtists"/>
        </authorList>
    </citation>
    <scope>IDENTIFICATION</scope>
</reference>
<dbReference type="Gene3D" id="2.60.120.260">
    <property type="entry name" value="Galactose-binding domain-like"/>
    <property type="match status" value="1"/>
</dbReference>
<accession>A0A0D3JW65</accession>
<dbReference type="Proteomes" id="UP000013827">
    <property type="component" value="Unassembled WGS sequence"/>
</dbReference>
<dbReference type="EnsemblProtists" id="EOD27750">
    <property type="protein sequence ID" value="EOD27750"/>
    <property type="gene ID" value="EMIHUDRAFT_450079"/>
</dbReference>
<dbReference type="PaxDb" id="2903-EOD27750"/>
<dbReference type="AlphaFoldDB" id="A0A0D3JW65"/>
<sequence>MAGQAGYARLSEEGPAWRGAPVQASAELSSSPKAPCRASPCETSAGAEPSTARAAGSGAASRARHAAPALLYEPSLACASLPWWLVLLLQAGLWWTLQQQQPSDPSDDYSVWRDGWAAAAGSHGLCSSSERGMLRFDEESGAFIGCDGSAWSRLAFCCAPDQPEPPTLALAPAGSSGSSNALHASWRPPAAHGSPVVSGERLECTVLGLNASQPHFLWLALQPAPQPVALSALDDGDCAFGIGDALAPLPPERRSGGVTEALNLSSSGDALVLQFDEPTNRPLAVEGSLSAAAVERLLDFSPPVLDSSGLRSTLLGAWDEAGRSLTLRHGNATHGPGPARDVDLYLAEARHVRVRIKPEGLALVAPPGLSLAADSSSPPLKVPGCFVDGFEVGELRWYAEGSDPEAYNVSVNTASPHSGKHSLRIAGGSGGQFDGLSASLPGASGEPRGISFWLRTSVAGNVGYLALGGKSLAQSVVFFHLRPSGQAGLLSTHGYFMGGNYSVKRWLHARSADLSLDDKLVASNVRFVSDEALEGRTLHVFNSDPGTVWWDDFVVH</sequence>
<evidence type="ECO:0000313" key="2">
    <source>
        <dbReference type="EnsemblProtists" id="EOD27750"/>
    </source>
</evidence>
<evidence type="ECO:0000313" key="3">
    <source>
        <dbReference type="Proteomes" id="UP000013827"/>
    </source>
</evidence>
<dbReference type="HOGENOM" id="CLU_505738_0_0_1"/>
<name>A0A0D3JW65_EMIH1</name>
<protein>
    <recommendedName>
        <fullName evidence="4">Ig-like domain-containing protein</fullName>
    </recommendedName>
</protein>
<dbReference type="GeneID" id="17273296"/>
<proteinExistence type="predicted"/>
<feature type="region of interest" description="Disordered" evidence="1">
    <location>
        <begin position="1"/>
        <end position="56"/>
    </location>
</feature>
<dbReference type="KEGG" id="ehx:EMIHUDRAFT_450079"/>